<dbReference type="Pfam" id="PF04773">
    <property type="entry name" value="FecR"/>
    <property type="match status" value="1"/>
</dbReference>
<comment type="caution">
    <text evidence="3">The sequence shown here is derived from an EMBL/GenBank/DDBJ whole genome shotgun (WGS) entry which is preliminary data.</text>
</comment>
<keyword evidence="4" id="KW-1185">Reference proteome</keyword>
<feature type="domain" description="FecR N-terminal" evidence="2">
    <location>
        <begin position="18"/>
        <end position="49"/>
    </location>
</feature>
<dbReference type="InterPro" id="IPR012373">
    <property type="entry name" value="Ferrdict_sens_TM"/>
</dbReference>
<dbReference type="Proteomes" id="UP000235616">
    <property type="component" value="Unassembled WGS sequence"/>
</dbReference>
<accession>A0A2N7VX96</accession>
<sequence length="340" mass="36865">MTKARVDLSTDTAEDPHEQASQWLLRLRSGAASHADADAFRDWCAKEPAQAALLSGTWSALRTAAEEIAQEVAEEKRIGVSSWADAALRRRKVNTGRRAFVGFAVAAGASWLALRPPLGLWPSVGDLAADYRTGTGEQRQFALSERVTVELNTQTRVNLVSTRTAGRGIELVAGEAEIHAAAPAPAQAAYLRPVTVVAGRGRIEAAVARVNIRKMGDQVCVTCLSGTAMLDHPIRRASLRAQEQVIYDDRRVHPISTADAAQVTAWRRGVLVFDGVPVSQVVAEINRYRPGKVILRNATLARNRMQAQFPIAKVDDVLDMLAKLYGAHVTRLPGDIVLLS</sequence>
<dbReference type="EMBL" id="PNYA01000005">
    <property type="protein sequence ID" value="PMS21759.1"/>
    <property type="molecule type" value="Genomic_DNA"/>
</dbReference>
<name>A0A2N7VX96_9BURK</name>
<evidence type="ECO:0000259" key="1">
    <source>
        <dbReference type="Pfam" id="PF04773"/>
    </source>
</evidence>
<dbReference type="PANTHER" id="PTHR30273:SF2">
    <property type="entry name" value="PROTEIN FECR"/>
    <property type="match status" value="1"/>
</dbReference>
<dbReference type="Pfam" id="PF16220">
    <property type="entry name" value="DUF4880"/>
    <property type="match status" value="1"/>
</dbReference>
<dbReference type="OrthoDB" id="1100567at2"/>
<reference evidence="3 4" key="1">
    <citation type="submission" date="2018-01" db="EMBL/GenBank/DDBJ databases">
        <title>Whole genome analyses suggest that Burkholderia sensu lato contains two further novel genera in the rhizoxinica-symbiotica group Mycetohabitans gen. nov., and Trinickia gen. nov.: implications for the evolution of diazotrophy and nodulation in the Burkholderiaceae.</title>
        <authorList>
            <person name="Estrada-de los Santos P."/>
            <person name="Palmer M."/>
            <person name="Chavez-Ramirez B."/>
            <person name="Beukes C."/>
            <person name="Steenkamp E.T."/>
            <person name="Hirsch A.M."/>
            <person name="Manyaka P."/>
            <person name="Maluk M."/>
            <person name="Lafos M."/>
            <person name="Crook M."/>
            <person name="Gross E."/>
            <person name="Simon M.F."/>
            <person name="Bueno dos Reis Junior F."/>
            <person name="Poole P.S."/>
            <person name="Venter S.N."/>
            <person name="James E.K."/>
        </authorList>
    </citation>
    <scope>NUCLEOTIDE SEQUENCE [LARGE SCALE GENOMIC DNA]</scope>
    <source>
        <strain evidence="3 4">GIMN1.004</strain>
    </source>
</reference>
<dbReference type="InterPro" id="IPR006860">
    <property type="entry name" value="FecR"/>
</dbReference>
<evidence type="ECO:0000313" key="4">
    <source>
        <dbReference type="Proteomes" id="UP000235616"/>
    </source>
</evidence>
<dbReference type="PIRSF" id="PIRSF018266">
    <property type="entry name" value="FecR"/>
    <property type="match status" value="1"/>
</dbReference>
<dbReference type="PANTHER" id="PTHR30273">
    <property type="entry name" value="PERIPLASMIC SIGNAL SENSOR AND SIGMA FACTOR ACTIVATOR FECR-RELATED"/>
    <property type="match status" value="1"/>
</dbReference>
<dbReference type="GO" id="GO:0016989">
    <property type="term" value="F:sigma factor antagonist activity"/>
    <property type="evidence" value="ECO:0007669"/>
    <property type="project" value="TreeGrafter"/>
</dbReference>
<gene>
    <name evidence="3" type="ORF">C0Z18_07260</name>
</gene>
<organism evidence="3 4">
    <name type="scientific">Trinickia dabaoshanensis</name>
    <dbReference type="NCBI Taxonomy" id="564714"/>
    <lineage>
        <taxon>Bacteria</taxon>
        <taxon>Pseudomonadati</taxon>
        <taxon>Pseudomonadota</taxon>
        <taxon>Betaproteobacteria</taxon>
        <taxon>Burkholderiales</taxon>
        <taxon>Burkholderiaceae</taxon>
        <taxon>Trinickia</taxon>
    </lineage>
</organism>
<dbReference type="InterPro" id="IPR032623">
    <property type="entry name" value="FecR_N"/>
</dbReference>
<dbReference type="Gene3D" id="3.55.50.30">
    <property type="match status" value="1"/>
</dbReference>
<protein>
    <submittedName>
        <fullName evidence="3">Iron dicitrate transport regulator FecR</fullName>
    </submittedName>
</protein>
<dbReference type="AlphaFoldDB" id="A0A2N7VX96"/>
<feature type="domain" description="FecR protein" evidence="1">
    <location>
        <begin position="130"/>
        <end position="228"/>
    </location>
</feature>
<evidence type="ECO:0000313" key="3">
    <source>
        <dbReference type="EMBL" id="PMS21759.1"/>
    </source>
</evidence>
<evidence type="ECO:0000259" key="2">
    <source>
        <dbReference type="Pfam" id="PF16220"/>
    </source>
</evidence>
<dbReference type="Gene3D" id="2.60.120.1440">
    <property type="match status" value="1"/>
</dbReference>
<proteinExistence type="predicted"/>